<gene>
    <name evidence="2" type="ORF">AAF712_008155</name>
</gene>
<sequence>MEDVLMQIENDWDNYKGVAADTSVLKSPVKDFKKALGDALAFEGTFAFSTEDSDAPNPYLNLDGVGFVGVPFTSNAQAKLIVKTAKKKAGGLWSIPAEKVQVTNPRWNAWLRESVLPEMHSALSRSLKKSASTDLRLVSLTLQSVDPKARDHVEKLTPAAKESYASLSVILPSLENSGSVEISHEGLSLKVPFESHGTTTISSVPGCMQTTHPARDGHVLSLQYEILWQGKQHSNPRVHFKGHTSVTTELTRMFRSWKDSKKNSDTPHLLGFLLKTECPAPSASTIRVATPPPRYYSNSTLNSQKTPPPPPPPEQYVKPTSLKKANQRVLAQIAPVAKAYGFDVHLGQVQYAKHGFVELDNVECESCDDKIYDRPEDARFMNDDCGEYREKVVLQHVFSLDGVPMQMKARAMDGTVQEAKGVFVNGALTDGVRISEIVGCSSYGDRGAYLDRTWTSMALLISPKDSPFARSSLRLTDPGKICSQLDSSSSSRPSGKEGTFRRQDSNGKKAKDEDEDMDGDEDHEDEDEGEDRDEERGQ</sequence>
<comment type="caution">
    <text evidence="2">The sequence shown here is derived from an EMBL/GenBank/DDBJ whole genome shotgun (WGS) entry which is preliminary data.</text>
</comment>
<name>A0ABR2ZX96_9AGAR</name>
<protein>
    <submittedName>
        <fullName evidence="2">Uncharacterized protein</fullName>
    </submittedName>
</protein>
<dbReference type="EMBL" id="JBBXMP010000055">
    <property type="protein sequence ID" value="KAL0064902.1"/>
    <property type="molecule type" value="Genomic_DNA"/>
</dbReference>
<feature type="compositionally biased region" description="Basic and acidic residues" evidence="1">
    <location>
        <begin position="494"/>
        <end position="512"/>
    </location>
</feature>
<accession>A0ABR2ZX96</accession>
<proteinExistence type="predicted"/>
<organism evidence="2 3">
    <name type="scientific">Marasmius tenuissimus</name>
    <dbReference type="NCBI Taxonomy" id="585030"/>
    <lineage>
        <taxon>Eukaryota</taxon>
        <taxon>Fungi</taxon>
        <taxon>Dikarya</taxon>
        <taxon>Basidiomycota</taxon>
        <taxon>Agaricomycotina</taxon>
        <taxon>Agaricomycetes</taxon>
        <taxon>Agaricomycetidae</taxon>
        <taxon>Agaricales</taxon>
        <taxon>Marasmiineae</taxon>
        <taxon>Marasmiaceae</taxon>
        <taxon>Marasmius</taxon>
    </lineage>
</organism>
<evidence type="ECO:0000256" key="1">
    <source>
        <dbReference type="SAM" id="MobiDB-lite"/>
    </source>
</evidence>
<evidence type="ECO:0000313" key="2">
    <source>
        <dbReference type="EMBL" id="KAL0064902.1"/>
    </source>
</evidence>
<feature type="compositionally biased region" description="Polar residues" evidence="1">
    <location>
        <begin position="296"/>
        <end position="305"/>
    </location>
</feature>
<keyword evidence="3" id="KW-1185">Reference proteome</keyword>
<feature type="compositionally biased region" description="Acidic residues" evidence="1">
    <location>
        <begin position="513"/>
        <end position="538"/>
    </location>
</feature>
<evidence type="ECO:0000313" key="3">
    <source>
        <dbReference type="Proteomes" id="UP001437256"/>
    </source>
</evidence>
<feature type="region of interest" description="Disordered" evidence="1">
    <location>
        <begin position="479"/>
        <end position="538"/>
    </location>
</feature>
<feature type="region of interest" description="Disordered" evidence="1">
    <location>
        <begin position="283"/>
        <end position="318"/>
    </location>
</feature>
<feature type="compositionally biased region" description="Low complexity" evidence="1">
    <location>
        <begin position="483"/>
        <end position="493"/>
    </location>
</feature>
<reference evidence="2 3" key="1">
    <citation type="submission" date="2024-05" db="EMBL/GenBank/DDBJ databases">
        <title>A draft genome resource for the thread blight pathogen Marasmius tenuissimus strain MS-2.</title>
        <authorList>
            <person name="Yulfo-Soto G.E."/>
            <person name="Baruah I.K."/>
            <person name="Amoako-Attah I."/>
            <person name="Bukari Y."/>
            <person name="Meinhardt L.W."/>
            <person name="Bailey B.A."/>
            <person name="Cohen S.P."/>
        </authorList>
    </citation>
    <scope>NUCLEOTIDE SEQUENCE [LARGE SCALE GENOMIC DNA]</scope>
    <source>
        <strain evidence="2 3">MS-2</strain>
    </source>
</reference>
<dbReference type="Proteomes" id="UP001437256">
    <property type="component" value="Unassembled WGS sequence"/>
</dbReference>